<name>A0A2T0RQH0_9ACTN</name>
<keyword evidence="3" id="KW-1185">Reference proteome</keyword>
<dbReference type="OrthoDB" id="186490at2"/>
<dbReference type="Proteomes" id="UP000239209">
    <property type="component" value="Unassembled WGS sequence"/>
</dbReference>
<dbReference type="Pfam" id="PF03734">
    <property type="entry name" value="YkuD"/>
    <property type="match status" value="1"/>
</dbReference>
<comment type="caution">
    <text evidence="2">The sequence shown here is derived from an EMBL/GenBank/DDBJ whole genome shotgun (WGS) entry which is preliminary data.</text>
</comment>
<evidence type="ECO:0000313" key="3">
    <source>
        <dbReference type="Proteomes" id="UP000239209"/>
    </source>
</evidence>
<dbReference type="RefSeq" id="WP_106129646.1">
    <property type="nucleotide sequence ID" value="NZ_PVZG01000015.1"/>
</dbReference>
<gene>
    <name evidence="2" type="ORF">CLV70_115172</name>
</gene>
<evidence type="ECO:0000259" key="1">
    <source>
        <dbReference type="Pfam" id="PF03734"/>
    </source>
</evidence>
<proteinExistence type="predicted"/>
<protein>
    <submittedName>
        <fullName evidence="2">L,D-peptidoglycan transpeptidase YkuD (ErfK/YbiS/YcfS/YnhG family)</fullName>
    </submittedName>
</protein>
<evidence type="ECO:0000313" key="2">
    <source>
        <dbReference type="EMBL" id="PRY23439.1"/>
    </source>
</evidence>
<dbReference type="PANTHER" id="PTHR38589">
    <property type="entry name" value="BLR0621 PROTEIN"/>
    <property type="match status" value="1"/>
</dbReference>
<dbReference type="AlphaFoldDB" id="A0A2T0RQH0"/>
<dbReference type="PANTHER" id="PTHR38589:SF1">
    <property type="entry name" value="BLR0621 PROTEIN"/>
    <property type="match status" value="1"/>
</dbReference>
<dbReference type="InterPro" id="IPR005490">
    <property type="entry name" value="LD_TPept_cat_dom"/>
</dbReference>
<dbReference type="EMBL" id="PVZG01000015">
    <property type="protein sequence ID" value="PRY23439.1"/>
    <property type="molecule type" value="Genomic_DNA"/>
</dbReference>
<organism evidence="2 3">
    <name type="scientific">Pseudosporangium ferrugineum</name>
    <dbReference type="NCBI Taxonomy" id="439699"/>
    <lineage>
        <taxon>Bacteria</taxon>
        <taxon>Bacillati</taxon>
        <taxon>Actinomycetota</taxon>
        <taxon>Actinomycetes</taxon>
        <taxon>Micromonosporales</taxon>
        <taxon>Micromonosporaceae</taxon>
        <taxon>Pseudosporangium</taxon>
    </lineage>
</organism>
<sequence length="258" mass="28220">MRRMAAAGLAIGAVLLGLGVVRALSAEAAVPPYHPSRLRNIGDSGQVVVVTGNARTSSYATLRTYQKNSGGSWSQKFAGMPARNGYAGWEWATRRVQDTGTTPMGTFRITSAFGLKADPGTRVTYTHADSGDYWVGDNRDPKTYNLFQPWASGTRTWRKGESERLADYPKQYEYAAVIDFNRPWGSTIRWDAPHSQYVTSRPANVRRGSAIFLHVNGAGSTAGCVSLRRADLLAVLRWLDPAKTPRIVMAPLADIGRV</sequence>
<feature type="domain" description="L,D-TPase catalytic" evidence="1">
    <location>
        <begin position="97"/>
        <end position="245"/>
    </location>
</feature>
<accession>A0A2T0RQH0</accession>
<dbReference type="GO" id="GO:0016740">
    <property type="term" value="F:transferase activity"/>
    <property type="evidence" value="ECO:0007669"/>
    <property type="project" value="InterPro"/>
</dbReference>
<reference evidence="2 3" key="1">
    <citation type="submission" date="2018-03" db="EMBL/GenBank/DDBJ databases">
        <title>Genomic Encyclopedia of Archaeal and Bacterial Type Strains, Phase II (KMG-II): from individual species to whole genera.</title>
        <authorList>
            <person name="Goeker M."/>
        </authorList>
    </citation>
    <scope>NUCLEOTIDE SEQUENCE [LARGE SCALE GENOMIC DNA]</scope>
    <source>
        <strain evidence="2 3">DSM 45348</strain>
    </source>
</reference>